<proteinExistence type="predicted"/>
<comment type="caution">
    <text evidence="2">The sequence shown here is derived from an EMBL/GenBank/DDBJ whole genome shotgun (WGS) entry which is preliminary data.</text>
</comment>
<dbReference type="InterPro" id="IPR037185">
    <property type="entry name" value="EmrE-like"/>
</dbReference>
<feature type="transmembrane region" description="Helical" evidence="1">
    <location>
        <begin position="213"/>
        <end position="233"/>
    </location>
</feature>
<organism evidence="2 3">
    <name type="scientific">Nakamurella aerolata</name>
    <dbReference type="NCBI Taxonomy" id="1656892"/>
    <lineage>
        <taxon>Bacteria</taxon>
        <taxon>Bacillati</taxon>
        <taxon>Actinomycetota</taxon>
        <taxon>Actinomycetes</taxon>
        <taxon>Nakamurellales</taxon>
        <taxon>Nakamurellaceae</taxon>
        <taxon>Nakamurella</taxon>
    </lineage>
</organism>
<keyword evidence="3" id="KW-1185">Reference proteome</keyword>
<feature type="transmembrane region" description="Helical" evidence="1">
    <location>
        <begin position="150"/>
        <end position="169"/>
    </location>
</feature>
<dbReference type="AlphaFoldDB" id="A0A849A835"/>
<feature type="transmembrane region" description="Helical" evidence="1">
    <location>
        <begin position="245"/>
        <end position="262"/>
    </location>
</feature>
<evidence type="ECO:0000313" key="3">
    <source>
        <dbReference type="Proteomes" id="UP000562984"/>
    </source>
</evidence>
<feature type="transmembrane region" description="Helical" evidence="1">
    <location>
        <begin position="90"/>
        <end position="109"/>
    </location>
</feature>
<dbReference type="Proteomes" id="UP000562984">
    <property type="component" value="Unassembled WGS sequence"/>
</dbReference>
<keyword evidence="1" id="KW-1133">Transmembrane helix</keyword>
<evidence type="ECO:0000256" key="1">
    <source>
        <dbReference type="SAM" id="Phobius"/>
    </source>
</evidence>
<feature type="transmembrane region" description="Helical" evidence="1">
    <location>
        <begin position="121"/>
        <end position="141"/>
    </location>
</feature>
<accession>A0A849A835</accession>
<feature type="transmembrane region" description="Helical" evidence="1">
    <location>
        <begin position="35"/>
        <end position="55"/>
    </location>
</feature>
<keyword evidence="1" id="KW-0472">Membrane</keyword>
<evidence type="ECO:0000313" key="2">
    <source>
        <dbReference type="EMBL" id="NNG34640.1"/>
    </source>
</evidence>
<feature type="transmembrane region" description="Helical" evidence="1">
    <location>
        <begin position="181"/>
        <end position="201"/>
    </location>
</feature>
<feature type="transmembrane region" description="Helical" evidence="1">
    <location>
        <begin position="6"/>
        <end position="23"/>
    </location>
</feature>
<dbReference type="NCBIfam" id="NF038012">
    <property type="entry name" value="DMT_1"/>
    <property type="match status" value="1"/>
</dbReference>
<feature type="transmembrane region" description="Helical" evidence="1">
    <location>
        <begin position="61"/>
        <end position="78"/>
    </location>
</feature>
<name>A0A849A835_9ACTN</name>
<dbReference type="EMBL" id="JABEND010000001">
    <property type="protein sequence ID" value="NNG34640.1"/>
    <property type="molecule type" value="Genomic_DNA"/>
</dbReference>
<sequence length="277" mass="29757">MHTALPALLAIAAAFFVAFGSGIRQQATMLSPRITVRWLVGAAVAFFGFALQMLALALGSVLLVQPLMVLSVLFALPIDRWLTDRVPSRVQWLWGVLLTIGVVLFVAFADPVPARTGRHRWVIILVTTLLLLILAAMVVWAERSRRAPRALLYGTVAGSLFGIAAVLMSDVGKRLSHPVELLQHPPVYLFLVLIGAAIAAQQRAFGSGNLQQSFPAMVVAEPVVSMAMGLALLGEKLDRHDWRTGVAIGGLVLLVVGVLQLSRLSAARSDQAAVHAR</sequence>
<reference evidence="2 3" key="1">
    <citation type="submission" date="2020-05" db="EMBL/GenBank/DDBJ databases">
        <title>Nakamurella sp. DB0629 isolated from air conditioner.</title>
        <authorList>
            <person name="Kim D.H."/>
            <person name="Kim D.-U."/>
        </authorList>
    </citation>
    <scope>NUCLEOTIDE SEQUENCE [LARGE SCALE GENOMIC DNA]</scope>
    <source>
        <strain evidence="2 3">DB0629</strain>
    </source>
</reference>
<gene>
    <name evidence="2" type="ORF">HKD39_02665</name>
</gene>
<keyword evidence="1" id="KW-0812">Transmembrane</keyword>
<dbReference type="PANTHER" id="PTHR40761">
    <property type="entry name" value="CONSERVED INTEGRAL MEMBRANE ALANINE VALINE AND LEUCINE RICH PROTEIN-RELATED"/>
    <property type="match status" value="1"/>
</dbReference>
<dbReference type="RefSeq" id="WP_171198244.1">
    <property type="nucleotide sequence ID" value="NZ_JABEND010000001.1"/>
</dbReference>
<protein>
    <submittedName>
        <fullName evidence="2">DMT family transporter</fullName>
    </submittedName>
</protein>
<dbReference type="PANTHER" id="PTHR40761:SF1">
    <property type="entry name" value="CONSERVED INTEGRAL MEMBRANE ALANINE VALINE AND LEUCINE RICH PROTEIN-RELATED"/>
    <property type="match status" value="1"/>
</dbReference>
<dbReference type="SUPFAM" id="SSF103481">
    <property type="entry name" value="Multidrug resistance efflux transporter EmrE"/>
    <property type="match status" value="1"/>
</dbReference>